<evidence type="ECO:0000313" key="13">
    <source>
        <dbReference type="EMBL" id="CAK0869486.1"/>
    </source>
</evidence>
<dbReference type="InterPro" id="IPR023298">
    <property type="entry name" value="ATPase_P-typ_TM_dom_sf"/>
</dbReference>
<dbReference type="InterPro" id="IPR001757">
    <property type="entry name" value="P_typ_ATPase"/>
</dbReference>
<evidence type="ECO:0000256" key="6">
    <source>
        <dbReference type="ARBA" id="ARBA00022840"/>
    </source>
</evidence>
<evidence type="ECO:0000256" key="4">
    <source>
        <dbReference type="ARBA" id="ARBA00022723"/>
    </source>
</evidence>
<evidence type="ECO:0000259" key="12">
    <source>
        <dbReference type="PROSITE" id="PS50846"/>
    </source>
</evidence>
<reference evidence="13" key="1">
    <citation type="submission" date="2023-10" db="EMBL/GenBank/DDBJ databases">
        <authorList>
            <person name="Chen Y."/>
            <person name="Shah S."/>
            <person name="Dougan E. K."/>
            <person name="Thang M."/>
            <person name="Chan C."/>
        </authorList>
    </citation>
    <scope>NUCLEOTIDE SEQUENCE [LARGE SCALE GENOMIC DNA]</scope>
</reference>
<evidence type="ECO:0000256" key="7">
    <source>
        <dbReference type="ARBA" id="ARBA00022967"/>
    </source>
</evidence>
<keyword evidence="9 10" id="KW-0472">Membrane</keyword>
<dbReference type="NCBIfam" id="TIGR01494">
    <property type="entry name" value="ATPase_P-type"/>
    <property type="match status" value="2"/>
</dbReference>
<dbReference type="Gene3D" id="2.70.150.10">
    <property type="entry name" value="Calcium-transporting ATPase, cytoplasmic transduction domain A"/>
    <property type="match status" value="1"/>
</dbReference>
<keyword evidence="7" id="KW-1278">Translocase</keyword>
<comment type="subcellular location">
    <subcellularLocation>
        <location evidence="1">Membrane</location>
        <topology evidence="1">Multi-pass membrane protein</topology>
    </subcellularLocation>
</comment>
<evidence type="ECO:0000256" key="8">
    <source>
        <dbReference type="ARBA" id="ARBA00022989"/>
    </source>
</evidence>
<evidence type="ECO:0000256" key="3">
    <source>
        <dbReference type="ARBA" id="ARBA00022692"/>
    </source>
</evidence>
<feature type="compositionally biased region" description="Gly residues" evidence="11">
    <location>
        <begin position="38"/>
        <end position="50"/>
    </location>
</feature>
<feature type="domain" description="HMA" evidence="12">
    <location>
        <begin position="338"/>
        <end position="404"/>
    </location>
</feature>
<dbReference type="Gene3D" id="3.30.70.100">
    <property type="match status" value="1"/>
</dbReference>
<dbReference type="PRINTS" id="PR00119">
    <property type="entry name" value="CATATPASE"/>
</dbReference>
<feature type="transmembrane region" description="Helical" evidence="10">
    <location>
        <begin position="649"/>
        <end position="669"/>
    </location>
</feature>
<feature type="compositionally biased region" description="Basic and acidic residues" evidence="11">
    <location>
        <begin position="53"/>
        <end position="62"/>
    </location>
</feature>
<dbReference type="Proteomes" id="UP001189429">
    <property type="component" value="Unassembled WGS sequence"/>
</dbReference>
<evidence type="ECO:0000256" key="10">
    <source>
        <dbReference type="RuleBase" id="RU362081"/>
    </source>
</evidence>
<evidence type="ECO:0000256" key="5">
    <source>
        <dbReference type="ARBA" id="ARBA00022741"/>
    </source>
</evidence>
<comment type="caution">
    <text evidence="13">The sequence shown here is derived from an EMBL/GenBank/DDBJ whole genome shotgun (WGS) entry which is preliminary data.</text>
</comment>
<feature type="region of interest" description="Disordered" evidence="11">
    <location>
        <begin position="1"/>
        <end position="101"/>
    </location>
</feature>
<keyword evidence="3 10" id="KW-0812">Transmembrane</keyword>
<dbReference type="SFLD" id="SFLDF00027">
    <property type="entry name" value="p-type_atpase"/>
    <property type="match status" value="1"/>
</dbReference>
<keyword evidence="6 10" id="KW-0067">ATP-binding</keyword>
<dbReference type="InterPro" id="IPR059000">
    <property type="entry name" value="ATPase_P-type_domA"/>
</dbReference>
<dbReference type="InterPro" id="IPR044492">
    <property type="entry name" value="P_typ_ATPase_HD_dom"/>
</dbReference>
<dbReference type="InterPro" id="IPR006121">
    <property type="entry name" value="HMA_dom"/>
</dbReference>
<dbReference type="InterPro" id="IPR051014">
    <property type="entry name" value="Cation_Transport_ATPase_IB"/>
</dbReference>
<dbReference type="CDD" id="cd02079">
    <property type="entry name" value="P-type_ATPase_HM"/>
    <property type="match status" value="1"/>
</dbReference>
<dbReference type="InterPro" id="IPR027256">
    <property type="entry name" value="P-typ_ATPase_IB"/>
</dbReference>
<dbReference type="NCBIfam" id="TIGR01525">
    <property type="entry name" value="ATPase-IB_hvy"/>
    <property type="match status" value="1"/>
</dbReference>
<keyword evidence="14" id="KW-1185">Reference proteome</keyword>
<feature type="compositionally biased region" description="Gly residues" evidence="11">
    <location>
        <begin position="86"/>
        <end position="101"/>
    </location>
</feature>
<dbReference type="SUPFAM" id="SSF81665">
    <property type="entry name" value="Calcium ATPase, transmembrane domain M"/>
    <property type="match status" value="1"/>
</dbReference>
<dbReference type="InterPro" id="IPR023214">
    <property type="entry name" value="HAD_sf"/>
</dbReference>
<feature type="transmembrane region" description="Helical" evidence="10">
    <location>
        <begin position="483"/>
        <end position="507"/>
    </location>
</feature>
<keyword evidence="4 10" id="KW-0479">Metal-binding</keyword>
<feature type="compositionally biased region" description="Gly residues" evidence="11">
    <location>
        <begin position="1111"/>
        <end position="1120"/>
    </location>
</feature>
<dbReference type="SUPFAM" id="SSF55008">
    <property type="entry name" value="HMA, heavy metal-associated domain"/>
    <property type="match status" value="1"/>
</dbReference>
<evidence type="ECO:0000256" key="9">
    <source>
        <dbReference type="ARBA" id="ARBA00023136"/>
    </source>
</evidence>
<evidence type="ECO:0000256" key="11">
    <source>
        <dbReference type="SAM" id="MobiDB-lite"/>
    </source>
</evidence>
<comment type="similarity">
    <text evidence="2 10">Belongs to the cation transport ATPase (P-type) (TC 3.A.3) family. Type IB subfamily.</text>
</comment>
<dbReference type="InterPro" id="IPR023299">
    <property type="entry name" value="ATPase_P-typ_cyto_dom_N"/>
</dbReference>
<dbReference type="PANTHER" id="PTHR48085:SF5">
    <property type="entry name" value="CADMIUM_ZINC-TRANSPORTING ATPASE HMA4-RELATED"/>
    <property type="match status" value="1"/>
</dbReference>
<dbReference type="SUPFAM" id="SSF56784">
    <property type="entry name" value="HAD-like"/>
    <property type="match status" value="1"/>
</dbReference>
<feature type="compositionally biased region" description="Gly residues" evidence="11">
    <location>
        <begin position="13"/>
        <end position="27"/>
    </location>
</feature>
<feature type="transmembrane region" description="Helical" evidence="10">
    <location>
        <begin position="1038"/>
        <end position="1057"/>
    </location>
</feature>
<gene>
    <name evidence="13" type="ORF">PCOR1329_LOCUS55824</name>
</gene>
<dbReference type="Gene3D" id="3.40.50.1000">
    <property type="entry name" value="HAD superfamily/HAD-like"/>
    <property type="match status" value="1"/>
</dbReference>
<dbReference type="EMBL" id="CAUYUJ010016852">
    <property type="protein sequence ID" value="CAK0869486.1"/>
    <property type="molecule type" value="Genomic_DNA"/>
</dbReference>
<keyword evidence="8 10" id="KW-1133">Transmembrane helix</keyword>
<feature type="compositionally biased region" description="Basic and acidic residues" evidence="11">
    <location>
        <begin position="1147"/>
        <end position="1171"/>
    </location>
</feature>
<organism evidence="13 14">
    <name type="scientific">Prorocentrum cordatum</name>
    <dbReference type="NCBI Taxonomy" id="2364126"/>
    <lineage>
        <taxon>Eukaryota</taxon>
        <taxon>Sar</taxon>
        <taxon>Alveolata</taxon>
        <taxon>Dinophyceae</taxon>
        <taxon>Prorocentrales</taxon>
        <taxon>Prorocentraceae</taxon>
        <taxon>Prorocentrum</taxon>
    </lineage>
</organism>
<evidence type="ECO:0000256" key="2">
    <source>
        <dbReference type="ARBA" id="ARBA00006024"/>
    </source>
</evidence>
<dbReference type="SFLD" id="SFLDG00002">
    <property type="entry name" value="C1.7:_P-type_atpase_like"/>
    <property type="match status" value="1"/>
</dbReference>
<protein>
    <recommendedName>
        <fullName evidence="12">HMA domain-containing protein</fullName>
    </recommendedName>
</protein>
<dbReference type="InterPro" id="IPR036163">
    <property type="entry name" value="HMA_dom_sf"/>
</dbReference>
<feature type="region of interest" description="Disordered" evidence="11">
    <location>
        <begin position="1107"/>
        <end position="1201"/>
    </location>
</feature>
<feature type="transmembrane region" description="Helical" evidence="10">
    <location>
        <begin position="681"/>
        <end position="702"/>
    </location>
</feature>
<feature type="compositionally biased region" description="Gly residues" evidence="11">
    <location>
        <begin position="63"/>
        <end position="74"/>
    </location>
</feature>
<feature type="compositionally biased region" description="Basic residues" evidence="11">
    <location>
        <begin position="1"/>
        <end position="12"/>
    </location>
</feature>
<name>A0ABN9V935_9DINO</name>
<evidence type="ECO:0000256" key="1">
    <source>
        <dbReference type="ARBA" id="ARBA00004141"/>
    </source>
</evidence>
<dbReference type="InterPro" id="IPR036412">
    <property type="entry name" value="HAD-like_sf"/>
</dbReference>
<evidence type="ECO:0000313" key="14">
    <source>
        <dbReference type="Proteomes" id="UP001189429"/>
    </source>
</evidence>
<dbReference type="Gene3D" id="3.40.1110.10">
    <property type="entry name" value="Calcium-transporting ATPase, cytoplasmic domain N"/>
    <property type="match status" value="1"/>
</dbReference>
<dbReference type="SFLD" id="SFLDS00003">
    <property type="entry name" value="Haloacid_Dehalogenase"/>
    <property type="match status" value="1"/>
</dbReference>
<proteinExistence type="inferred from homology"/>
<feature type="compositionally biased region" description="Basic residues" evidence="11">
    <location>
        <begin position="1190"/>
        <end position="1201"/>
    </location>
</feature>
<dbReference type="CDD" id="cd00371">
    <property type="entry name" value="HMA"/>
    <property type="match status" value="1"/>
</dbReference>
<dbReference type="InterPro" id="IPR008250">
    <property type="entry name" value="ATPase_P-typ_transduc_dom_A_sf"/>
</dbReference>
<dbReference type="PANTHER" id="PTHR48085">
    <property type="entry name" value="CADMIUM/ZINC-TRANSPORTING ATPASE HMA2-RELATED"/>
    <property type="match status" value="1"/>
</dbReference>
<dbReference type="Pfam" id="PF00702">
    <property type="entry name" value="Hydrolase"/>
    <property type="match status" value="1"/>
</dbReference>
<keyword evidence="5 10" id="KW-0547">Nucleotide-binding</keyword>
<dbReference type="SUPFAM" id="SSF81653">
    <property type="entry name" value="Calcium ATPase, transduction domain A"/>
    <property type="match status" value="1"/>
</dbReference>
<sequence>MGGHSHGGRRCGGHGAGRAGGHDGSGQDGAAAAEGGHAHGGGHGGGCSHGRGGHHEGHEGHAHGGGHGGGCSHGHGGHHEGHEGHGGTGQGPAHGSGGASGGGGFAISHQCREGGICITMAIDGEQRAFKSAAIRDLPAGDICIRSLAGDPVGGKCQTPSCTEEEPHLHVHAAHEGCYEARAGCEELAKFGVTLLQCRTCVALPVDGTFPGQCEKALARCACCRDHPSPAVVGSPVPPVVHKHSATCGHPVVKHGDHVDYIVQATDGRLLLEHAHCAEGTADGPQHNDCHGEIKQSAPFAFLYRDRAGGSSISMSVYGVSLEALLGPKGTRQLSGRKVTTVMIVEGICCPSEVPIIDNILQKLSGVDKVSTNVTAKQTTVEHNPMLTSPEDLVHALNKASLGARLRRGDGEDEQMESRCPSPLLLVCGLLWIVSFASLADHDEETWVHYLKYVALAAVAVGSPRILLKAWGALRNRVLDINCLMGIAVCGAIGIGDYVEAAAVVFLFRLSEWLEFLATAKARNALAAVLAMRPEQAVVAGTGQKIPVDEVVVGSRLAVRAGDKVPVDGVVVEGTSGLDESALTGESVPARKRVGSRVFAGTVNVGGGYLEIEATALVGDSAVARMVKLIEEAQASRSKTEILVERFAKVYTPIVVVSALLLGAVPWIFLGEEEAMDWLYRALVLLVVACPCALVISTPVTYVSTLSTAATHNILVRGGDTAADLEVLGRVQTMCMDKTGTLSEGRFRVRTVLHVGEGRDSRAEHLRLMGYLAAVERLSTHPLASALVAHARSEGAEDEGIHVEDVQELPGEGLEATIQGASVQIGSRRLARRMGWAAADARPQAVAVGIDEASTDGGERLQKGTMAPDVAEQVAEIEAQAQTVCYLGVGGRLATIIGVADAPREEAAGVVKALRDLGVDVVMLTGDRLAPAEAAAAKVGVADVSAELLPEDKVTAVLARRPKATGWPFAARRAVAMVGDGVNDAAALAAADVGIAMGAAGTQVAMENAHVVLMDSDLRKLTTAVKLGRTAMRKVKQNVFFALFSKLVMVVLAVVGYASLWSAIVVDLGSMLIVTINASLVLSQRKAKGDAHGPGPSHEGEVAKSRWALPKFGGGHGPGHGGHGHGHDHSCCRPPAAASASAAADGLGDPRGHVEGHAGHGDSHGGGHDSCHGGHSHGGKACGGHGDSHGGGHHSFHGGHSHGGKACGGHGDSHGGGYDSCHGGHSHGGKGGGGHDNRHGGDHACGHGSHNGDSVHGHKACGCH</sequence>
<accession>A0ABN9V935</accession>
<dbReference type="PROSITE" id="PS50846">
    <property type="entry name" value="HMA_2"/>
    <property type="match status" value="1"/>
</dbReference>
<dbReference type="Pfam" id="PF00122">
    <property type="entry name" value="E1-E2_ATPase"/>
    <property type="match status" value="1"/>
</dbReference>